<dbReference type="EMBL" id="BGZK01001030">
    <property type="protein sequence ID" value="GBP69090.1"/>
    <property type="molecule type" value="Genomic_DNA"/>
</dbReference>
<reference evidence="1 2" key="1">
    <citation type="journal article" date="2019" name="Commun. Biol.">
        <title>The bagworm genome reveals a unique fibroin gene that provides high tensile strength.</title>
        <authorList>
            <person name="Kono N."/>
            <person name="Nakamura H."/>
            <person name="Ohtoshi R."/>
            <person name="Tomita M."/>
            <person name="Numata K."/>
            <person name="Arakawa K."/>
        </authorList>
    </citation>
    <scope>NUCLEOTIDE SEQUENCE [LARGE SCALE GENOMIC DNA]</scope>
</reference>
<organism evidence="1 2">
    <name type="scientific">Eumeta variegata</name>
    <name type="common">Bagworm moth</name>
    <name type="synonym">Eumeta japonica</name>
    <dbReference type="NCBI Taxonomy" id="151549"/>
    <lineage>
        <taxon>Eukaryota</taxon>
        <taxon>Metazoa</taxon>
        <taxon>Ecdysozoa</taxon>
        <taxon>Arthropoda</taxon>
        <taxon>Hexapoda</taxon>
        <taxon>Insecta</taxon>
        <taxon>Pterygota</taxon>
        <taxon>Neoptera</taxon>
        <taxon>Endopterygota</taxon>
        <taxon>Lepidoptera</taxon>
        <taxon>Glossata</taxon>
        <taxon>Ditrysia</taxon>
        <taxon>Tineoidea</taxon>
        <taxon>Psychidae</taxon>
        <taxon>Oiketicinae</taxon>
        <taxon>Eumeta</taxon>
    </lineage>
</organism>
<keyword evidence="2" id="KW-1185">Reference proteome</keyword>
<evidence type="ECO:0000313" key="1">
    <source>
        <dbReference type="EMBL" id="GBP69090.1"/>
    </source>
</evidence>
<sequence>MYFAAKFGLRVTVTGLNTRARMNEHWRDLDASKTDRGRDTCRRRDGAAAALDRLGPRSLRYPNFHRGKTNLMIDTKWSPRDEDLYA</sequence>
<dbReference type="AlphaFoldDB" id="A0A4C1Y0Q7"/>
<name>A0A4C1Y0Q7_EUMVA</name>
<protein>
    <submittedName>
        <fullName evidence="1">Uncharacterized protein</fullName>
    </submittedName>
</protein>
<evidence type="ECO:0000313" key="2">
    <source>
        <dbReference type="Proteomes" id="UP000299102"/>
    </source>
</evidence>
<accession>A0A4C1Y0Q7</accession>
<comment type="caution">
    <text evidence="1">The sequence shown here is derived from an EMBL/GenBank/DDBJ whole genome shotgun (WGS) entry which is preliminary data.</text>
</comment>
<dbReference type="Proteomes" id="UP000299102">
    <property type="component" value="Unassembled WGS sequence"/>
</dbReference>
<gene>
    <name evidence="1" type="ORF">EVAR_87369_1</name>
</gene>
<proteinExistence type="predicted"/>